<proteinExistence type="predicted"/>
<organism evidence="1 2">
    <name type="scientific">Dendrolimus kikuchii</name>
    <dbReference type="NCBI Taxonomy" id="765133"/>
    <lineage>
        <taxon>Eukaryota</taxon>
        <taxon>Metazoa</taxon>
        <taxon>Ecdysozoa</taxon>
        <taxon>Arthropoda</taxon>
        <taxon>Hexapoda</taxon>
        <taxon>Insecta</taxon>
        <taxon>Pterygota</taxon>
        <taxon>Neoptera</taxon>
        <taxon>Endopterygota</taxon>
        <taxon>Lepidoptera</taxon>
        <taxon>Glossata</taxon>
        <taxon>Ditrysia</taxon>
        <taxon>Bombycoidea</taxon>
        <taxon>Lasiocampidae</taxon>
        <taxon>Dendrolimus</taxon>
    </lineage>
</organism>
<gene>
    <name evidence="1" type="ORF">K1T71_011113</name>
</gene>
<evidence type="ECO:0000313" key="1">
    <source>
        <dbReference type="EMBL" id="KAJ0172937.1"/>
    </source>
</evidence>
<keyword evidence="2" id="KW-1185">Reference proteome</keyword>
<reference evidence="1 2" key="1">
    <citation type="journal article" date="2021" name="Front. Genet.">
        <title>Chromosome-Level Genome Assembly Reveals Significant Gene Expansion in the Toll and IMD Signaling Pathways of Dendrolimus kikuchii.</title>
        <authorList>
            <person name="Zhou J."/>
            <person name="Wu P."/>
            <person name="Xiong Z."/>
            <person name="Liu N."/>
            <person name="Zhao N."/>
            <person name="Ji M."/>
            <person name="Qiu Y."/>
            <person name="Yang B."/>
        </authorList>
    </citation>
    <scope>NUCLEOTIDE SEQUENCE [LARGE SCALE GENOMIC DNA]</scope>
    <source>
        <strain evidence="1">Ann1</strain>
    </source>
</reference>
<comment type="caution">
    <text evidence="1">The sequence shown here is derived from an EMBL/GenBank/DDBJ whole genome shotgun (WGS) entry which is preliminary data.</text>
</comment>
<name>A0ACC1CMX2_9NEOP</name>
<dbReference type="Proteomes" id="UP000824533">
    <property type="component" value="Linkage Group LG20"/>
</dbReference>
<dbReference type="EMBL" id="CM034406">
    <property type="protein sequence ID" value="KAJ0172937.1"/>
    <property type="molecule type" value="Genomic_DNA"/>
</dbReference>
<sequence length="198" mass="21297">MLLNTHVTLPIAAASTAATQETAGVYGVASHAIKASVSDVKRALRGIRRMNFRLPLFTWARPVRAQGCGAGGGGEEGVAAACCSRSRASGVGSLHRPAGNWALANRRTPRDRFGRDVGCSGERRRLTGANGSLLVSRRLMSTRRHGRARYKRARCHAATGHARRAPLTWPPPPPANERWARASRDRRREPIAGPPAAT</sequence>
<protein>
    <submittedName>
        <fullName evidence="1">Uncharacterized protein</fullName>
    </submittedName>
</protein>
<evidence type="ECO:0000313" key="2">
    <source>
        <dbReference type="Proteomes" id="UP000824533"/>
    </source>
</evidence>
<accession>A0ACC1CMX2</accession>